<evidence type="ECO:0000313" key="1">
    <source>
        <dbReference type="EMBL" id="AZV78754.1"/>
    </source>
</evidence>
<keyword evidence="2" id="KW-1185">Reference proteome</keyword>
<dbReference type="EMBL" id="CP033219">
    <property type="protein sequence ID" value="AZV78754.1"/>
    <property type="molecule type" value="Genomic_DNA"/>
</dbReference>
<dbReference type="Proteomes" id="UP000283063">
    <property type="component" value="Chromosome"/>
</dbReference>
<dbReference type="KEGG" id="sedi:EBB79_13305"/>
<accession>A0A3T0N434</accession>
<reference evidence="1 2" key="1">
    <citation type="submission" date="2018-10" db="EMBL/GenBank/DDBJ databases">
        <title>Parasedimentitalea marina sp. nov., a psychrophilic bacterium isolated from deep seawater of the New Britain Trench.</title>
        <authorList>
            <person name="Cao J."/>
        </authorList>
    </citation>
    <scope>NUCLEOTIDE SEQUENCE [LARGE SCALE GENOMIC DNA]</scope>
    <source>
        <strain evidence="1 2">W43</strain>
    </source>
</reference>
<name>A0A3T0N434_9RHOB</name>
<sequence length="97" mass="10509">MGHKGRNAAVRCAAHELANCGLCRPPVLVLRLRSNYSRVQQIYRCGAALVAEAAIQQGHETQNSDCGFAASRGNHRDVGFINLWFSVFAGTASLSTY</sequence>
<evidence type="ECO:0000313" key="2">
    <source>
        <dbReference type="Proteomes" id="UP000283063"/>
    </source>
</evidence>
<organism evidence="1 2">
    <name type="scientific">Parasedimentitalea marina</name>
    <dbReference type="NCBI Taxonomy" id="2483033"/>
    <lineage>
        <taxon>Bacteria</taxon>
        <taxon>Pseudomonadati</taxon>
        <taxon>Pseudomonadota</taxon>
        <taxon>Alphaproteobacteria</taxon>
        <taxon>Rhodobacterales</taxon>
        <taxon>Paracoccaceae</taxon>
        <taxon>Parasedimentitalea</taxon>
    </lineage>
</organism>
<gene>
    <name evidence="1" type="ORF">EBB79_13305</name>
</gene>
<dbReference type="AlphaFoldDB" id="A0A3T0N434"/>
<protein>
    <submittedName>
        <fullName evidence="1">Uncharacterized protein</fullName>
    </submittedName>
</protein>
<proteinExistence type="predicted"/>